<dbReference type="PATRIC" id="fig|1056511.3.peg.756"/>
<feature type="signal peptide" evidence="2">
    <location>
        <begin position="1"/>
        <end position="24"/>
    </location>
</feature>
<dbReference type="GO" id="GO:0016020">
    <property type="term" value="C:membrane"/>
    <property type="evidence" value="ECO:0007669"/>
    <property type="project" value="InterPro"/>
</dbReference>
<comment type="caution">
    <text evidence="3">The sequence shown here is derived from an EMBL/GenBank/DDBJ whole genome shotgun (WGS) entry which is preliminary data.</text>
</comment>
<dbReference type="Pfam" id="PF04966">
    <property type="entry name" value="OprB"/>
    <property type="match status" value="1"/>
</dbReference>
<dbReference type="Proteomes" id="UP000011134">
    <property type="component" value="Unassembled WGS sequence"/>
</dbReference>
<keyword evidence="2" id="KW-0732">Signal</keyword>
<keyword evidence="4" id="KW-1185">Reference proteome</keyword>
<gene>
    <name evidence="3" type="ORF">C942_02694</name>
</gene>
<sequence length="411" mass="45214">MLPFQSIKKSAAIVVALFSLSSFAATLEGPGSVENTISTQKKQQKHWREALAEQGLVFGLDYISQGFTSPNGAHGNQASAASGVGRFYGQWNAIGHGAKNTGSLIWKIEHRHAYTDSAIKDYAFLADENLGYVGMLNPALNDQGARISNLHWKQKLNDGKTSLVFGFQDVTDYVDTYALASPWTGFSNLAFQTGSGAMGLPDDGILALSMGHMITDNYYVVAGIADANGYSDMEDTFRGFDTLFNEHDFFTSVELGWTSSQEAIYFDNFHLTYWHLDPTENSDGTARHSSKTSSGLNFSASYVWDDQFMPFFRAGHSFEGDASLFKTSVTVGVGVFGIGKETNNLGIAFNWSEINEDMFGIDNTQMVGELFYNMQFGDHIQITPDLQIIIDPEFSSEDVAVVFGLRGRIFI</sequence>
<evidence type="ECO:0000256" key="2">
    <source>
        <dbReference type="RuleBase" id="RU363072"/>
    </source>
</evidence>
<proteinExistence type="inferred from homology"/>
<dbReference type="EMBL" id="AMZO01000003">
    <property type="protein sequence ID" value="ELR67186.1"/>
    <property type="molecule type" value="Genomic_DNA"/>
</dbReference>
<dbReference type="AlphaFoldDB" id="L8JEB1"/>
<organism evidence="3 4">
    <name type="scientific">Photobacterium marinum</name>
    <dbReference type="NCBI Taxonomy" id="1056511"/>
    <lineage>
        <taxon>Bacteria</taxon>
        <taxon>Pseudomonadati</taxon>
        <taxon>Pseudomonadota</taxon>
        <taxon>Gammaproteobacteria</taxon>
        <taxon>Vibrionales</taxon>
        <taxon>Vibrionaceae</taxon>
        <taxon>Photobacterium</taxon>
    </lineage>
</organism>
<evidence type="ECO:0000256" key="1">
    <source>
        <dbReference type="ARBA" id="ARBA00008769"/>
    </source>
</evidence>
<evidence type="ECO:0000313" key="4">
    <source>
        <dbReference type="Proteomes" id="UP000011134"/>
    </source>
</evidence>
<dbReference type="OrthoDB" id="236886at2"/>
<dbReference type="InterPro" id="IPR007049">
    <property type="entry name" value="Carb-sel_porin_OprB"/>
</dbReference>
<comment type="similarity">
    <text evidence="1 2">Belongs to the OprB family.</text>
</comment>
<feature type="chain" id="PRO_5007231814" evidence="2">
    <location>
        <begin position="25"/>
        <end position="411"/>
    </location>
</feature>
<dbReference type="InterPro" id="IPR038673">
    <property type="entry name" value="OprB_sf"/>
</dbReference>
<dbReference type="GO" id="GO:0008643">
    <property type="term" value="P:carbohydrate transport"/>
    <property type="evidence" value="ECO:0007669"/>
    <property type="project" value="InterPro"/>
</dbReference>
<dbReference type="RefSeq" id="WP_007462597.1">
    <property type="nucleotide sequence ID" value="NZ_AMZO01000003.1"/>
</dbReference>
<accession>L8JEB1</accession>
<evidence type="ECO:0000313" key="3">
    <source>
        <dbReference type="EMBL" id="ELR67186.1"/>
    </source>
</evidence>
<name>L8JEB1_9GAMM</name>
<reference evidence="3 4" key="1">
    <citation type="submission" date="2012-12" db="EMBL/GenBank/DDBJ databases">
        <title>Genome Assembly of Photobacterium sp. AK15.</title>
        <authorList>
            <person name="Khatri I."/>
            <person name="Vaidya B."/>
            <person name="Srinivas T.N.R."/>
            <person name="Subramanian S."/>
            <person name="Pinnaka A."/>
        </authorList>
    </citation>
    <scope>NUCLEOTIDE SEQUENCE [LARGE SCALE GENOMIC DNA]</scope>
    <source>
        <strain evidence="3 4">AK15</strain>
    </source>
</reference>
<protein>
    <submittedName>
        <fullName evidence="3">Uncharacterized protein</fullName>
    </submittedName>
</protein>
<dbReference type="GO" id="GO:0015288">
    <property type="term" value="F:porin activity"/>
    <property type="evidence" value="ECO:0007669"/>
    <property type="project" value="InterPro"/>
</dbReference>
<dbReference type="Gene3D" id="2.40.160.180">
    <property type="entry name" value="Carbohydrate-selective porin OprB"/>
    <property type="match status" value="1"/>
</dbReference>